<sequence>MPQPSTHKLIENDEKRIRARCKLRWKENWNLIFSLFTPCIENCRQTKFRRPLHLDFGTANDLRIPFLPYHVVDVHSKTSKELKPPKVMRRHRMSRIRSPFTRRFGSGDQRPF</sequence>
<keyword evidence="3" id="KW-1185">Reference proteome</keyword>
<dbReference type="AlphaFoldDB" id="A0A8X6L5L1"/>
<accession>A0A8X6L5L1</accession>
<feature type="compositionally biased region" description="Basic residues" evidence="1">
    <location>
        <begin position="86"/>
        <end position="95"/>
    </location>
</feature>
<evidence type="ECO:0000256" key="1">
    <source>
        <dbReference type="SAM" id="MobiDB-lite"/>
    </source>
</evidence>
<evidence type="ECO:0000313" key="2">
    <source>
        <dbReference type="EMBL" id="GFQ94653.1"/>
    </source>
</evidence>
<dbReference type="EMBL" id="BMAO01024339">
    <property type="protein sequence ID" value="GFQ94653.1"/>
    <property type="molecule type" value="Genomic_DNA"/>
</dbReference>
<comment type="caution">
    <text evidence="2">The sequence shown here is derived from an EMBL/GenBank/DDBJ whole genome shotgun (WGS) entry which is preliminary data.</text>
</comment>
<gene>
    <name evidence="2" type="ORF">TNCT_205111</name>
</gene>
<reference evidence="2" key="1">
    <citation type="submission" date="2020-07" db="EMBL/GenBank/DDBJ databases">
        <title>Multicomponent nature underlies the extraordinary mechanical properties of spider dragline silk.</title>
        <authorList>
            <person name="Kono N."/>
            <person name="Nakamura H."/>
            <person name="Mori M."/>
            <person name="Yoshida Y."/>
            <person name="Ohtoshi R."/>
            <person name="Malay A.D."/>
            <person name="Moran D.A.P."/>
            <person name="Tomita M."/>
            <person name="Numata K."/>
            <person name="Arakawa K."/>
        </authorList>
    </citation>
    <scope>NUCLEOTIDE SEQUENCE</scope>
</reference>
<organism evidence="2 3">
    <name type="scientific">Trichonephila clavata</name>
    <name type="common">Joro spider</name>
    <name type="synonym">Nephila clavata</name>
    <dbReference type="NCBI Taxonomy" id="2740835"/>
    <lineage>
        <taxon>Eukaryota</taxon>
        <taxon>Metazoa</taxon>
        <taxon>Ecdysozoa</taxon>
        <taxon>Arthropoda</taxon>
        <taxon>Chelicerata</taxon>
        <taxon>Arachnida</taxon>
        <taxon>Araneae</taxon>
        <taxon>Araneomorphae</taxon>
        <taxon>Entelegynae</taxon>
        <taxon>Araneoidea</taxon>
        <taxon>Nephilidae</taxon>
        <taxon>Trichonephila</taxon>
    </lineage>
</organism>
<protein>
    <submittedName>
        <fullName evidence="2">Uncharacterized protein</fullName>
    </submittedName>
</protein>
<name>A0A8X6L5L1_TRICU</name>
<proteinExistence type="predicted"/>
<feature type="region of interest" description="Disordered" evidence="1">
    <location>
        <begin position="80"/>
        <end position="112"/>
    </location>
</feature>
<dbReference type="Proteomes" id="UP000887116">
    <property type="component" value="Unassembled WGS sequence"/>
</dbReference>
<evidence type="ECO:0000313" key="3">
    <source>
        <dbReference type="Proteomes" id="UP000887116"/>
    </source>
</evidence>